<gene>
    <name evidence="2" type="ORF">Nepgr_017969</name>
</gene>
<dbReference type="Proteomes" id="UP001279734">
    <property type="component" value="Unassembled WGS sequence"/>
</dbReference>
<feature type="transmembrane region" description="Helical" evidence="1">
    <location>
        <begin position="18"/>
        <end position="39"/>
    </location>
</feature>
<dbReference type="AlphaFoldDB" id="A0AAD3SQF3"/>
<sequence>MLIGDCCCQHSSALLSKVWVWCQCLNCGLACCTVLMLVASAWCCFAEECIGWNCICPRSCLDVGVLCVAFACVGVAVYSGGSPVNLPSTVNLHCSKLPAELWVLLLGLH</sequence>
<dbReference type="EMBL" id="BSYO01000016">
    <property type="protein sequence ID" value="GMH16128.1"/>
    <property type="molecule type" value="Genomic_DNA"/>
</dbReference>
<organism evidence="2 3">
    <name type="scientific">Nepenthes gracilis</name>
    <name type="common">Slender pitcher plant</name>
    <dbReference type="NCBI Taxonomy" id="150966"/>
    <lineage>
        <taxon>Eukaryota</taxon>
        <taxon>Viridiplantae</taxon>
        <taxon>Streptophyta</taxon>
        <taxon>Embryophyta</taxon>
        <taxon>Tracheophyta</taxon>
        <taxon>Spermatophyta</taxon>
        <taxon>Magnoliopsida</taxon>
        <taxon>eudicotyledons</taxon>
        <taxon>Gunneridae</taxon>
        <taxon>Pentapetalae</taxon>
        <taxon>Caryophyllales</taxon>
        <taxon>Nepenthaceae</taxon>
        <taxon>Nepenthes</taxon>
    </lineage>
</organism>
<keyword evidence="1" id="KW-0812">Transmembrane</keyword>
<evidence type="ECO:0000313" key="2">
    <source>
        <dbReference type="EMBL" id="GMH16128.1"/>
    </source>
</evidence>
<keyword evidence="1" id="KW-1133">Transmembrane helix</keyword>
<evidence type="ECO:0000313" key="3">
    <source>
        <dbReference type="Proteomes" id="UP001279734"/>
    </source>
</evidence>
<keyword evidence="1" id="KW-0472">Membrane</keyword>
<feature type="transmembrane region" description="Helical" evidence="1">
    <location>
        <begin position="60"/>
        <end position="79"/>
    </location>
</feature>
<evidence type="ECO:0000256" key="1">
    <source>
        <dbReference type="SAM" id="Phobius"/>
    </source>
</evidence>
<reference evidence="2" key="1">
    <citation type="submission" date="2023-05" db="EMBL/GenBank/DDBJ databases">
        <title>Nepenthes gracilis genome sequencing.</title>
        <authorList>
            <person name="Fukushima K."/>
        </authorList>
    </citation>
    <scope>NUCLEOTIDE SEQUENCE</scope>
    <source>
        <strain evidence="2">SING2019-196</strain>
    </source>
</reference>
<name>A0AAD3SQF3_NEPGR</name>
<protein>
    <submittedName>
        <fullName evidence="2">Uncharacterized protein</fullName>
    </submittedName>
</protein>
<comment type="caution">
    <text evidence="2">The sequence shown here is derived from an EMBL/GenBank/DDBJ whole genome shotgun (WGS) entry which is preliminary data.</text>
</comment>
<accession>A0AAD3SQF3</accession>
<proteinExistence type="predicted"/>
<keyword evidence="3" id="KW-1185">Reference proteome</keyword>